<accession>A0ABU1L2F6</accession>
<reference evidence="1 2" key="1">
    <citation type="submission" date="2023-07" db="EMBL/GenBank/DDBJ databases">
        <title>Sorghum-associated microbial communities from plants grown in Nebraska, USA.</title>
        <authorList>
            <person name="Schachtman D."/>
        </authorList>
    </citation>
    <scope>NUCLEOTIDE SEQUENCE [LARGE SCALE GENOMIC DNA]</scope>
    <source>
        <strain evidence="1 2">DS1039</strain>
    </source>
</reference>
<gene>
    <name evidence="1" type="ORF">J2776_004032</name>
</gene>
<name>A0ABU1L2F6_9BURK</name>
<organism evidence="1 2">
    <name type="scientific">Paraburkholderia caledonica</name>
    <dbReference type="NCBI Taxonomy" id="134536"/>
    <lineage>
        <taxon>Bacteria</taxon>
        <taxon>Pseudomonadati</taxon>
        <taxon>Pseudomonadota</taxon>
        <taxon>Betaproteobacteria</taxon>
        <taxon>Burkholderiales</taxon>
        <taxon>Burkholderiaceae</taxon>
        <taxon>Paraburkholderia</taxon>
    </lineage>
</organism>
<protein>
    <submittedName>
        <fullName evidence="1">Uncharacterized protein</fullName>
    </submittedName>
</protein>
<dbReference type="RefSeq" id="WP_310067879.1">
    <property type="nucleotide sequence ID" value="NZ_JAVDQN010000003.1"/>
</dbReference>
<proteinExistence type="predicted"/>
<evidence type="ECO:0000313" key="2">
    <source>
        <dbReference type="Proteomes" id="UP001185254"/>
    </source>
</evidence>
<evidence type="ECO:0000313" key="1">
    <source>
        <dbReference type="EMBL" id="MDR6377332.1"/>
    </source>
</evidence>
<keyword evidence="2" id="KW-1185">Reference proteome</keyword>
<sequence>MLNRNIGLTGVQKVTALALRSHTLTDQESLADIARAVCASPAVRKAGLRGGANTRKTATPKDVSGRRGALYRSAISIHQLYVAPFSFGLTIDGRATRRRFDKTLPDALRRLADDCQCARQLLAERPESSCDHKPSAIIIGDDESGYFGRINLPPTLTDDLLAALLPAIEAKARELFDEASGRTRQGLVNKEACHA</sequence>
<comment type="caution">
    <text evidence="1">The sequence shown here is derived from an EMBL/GenBank/DDBJ whole genome shotgun (WGS) entry which is preliminary data.</text>
</comment>
<dbReference type="Proteomes" id="UP001185254">
    <property type="component" value="Unassembled WGS sequence"/>
</dbReference>
<dbReference type="EMBL" id="JAVDQN010000003">
    <property type="protein sequence ID" value="MDR6377332.1"/>
    <property type="molecule type" value="Genomic_DNA"/>
</dbReference>